<dbReference type="RefSeq" id="WP_143374119.1">
    <property type="nucleotide sequence ID" value="NZ_VJVZ01000009.1"/>
</dbReference>
<sequence>MKTFKFKFIALLVIAVSVVTACSLDGDENESYCFTQYYAAAQNVTGSDSTAVGVPITLNVSFQTMTSCETFNSFNEDTTFPKKVAVLLDKTGCQCNEVTTMVTKPYTFQAAAAGTYELRFITATEASPIVRTIVVTQP</sequence>
<gene>
    <name evidence="2" type="ORF">FMM05_14530</name>
</gene>
<name>A0A552UYV6_9FLAO</name>
<dbReference type="EMBL" id="VJVZ01000009">
    <property type="protein sequence ID" value="TRW23405.1"/>
    <property type="molecule type" value="Genomic_DNA"/>
</dbReference>
<dbReference type="OrthoDB" id="660065at2"/>
<protein>
    <recommendedName>
        <fullName evidence="4">Lipoprotein</fullName>
    </recommendedName>
</protein>
<dbReference type="PROSITE" id="PS51257">
    <property type="entry name" value="PROKAR_LIPOPROTEIN"/>
    <property type="match status" value="1"/>
</dbReference>
<reference evidence="2 3" key="1">
    <citation type="submission" date="2019-07" db="EMBL/GenBank/DDBJ databases">
        <title>Flavobacterium sp. nov., isolated from glacier ice.</title>
        <authorList>
            <person name="Liu Q."/>
            <person name="Xin Y.-H."/>
        </authorList>
    </citation>
    <scope>NUCLEOTIDE SEQUENCE [LARGE SCALE GENOMIC DNA]</scope>
    <source>
        <strain evidence="2 3">ZT4R6</strain>
    </source>
</reference>
<dbReference type="Proteomes" id="UP000320643">
    <property type="component" value="Unassembled WGS sequence"/>
</dbReference>
<feature type="chain" id="PRO_5021979353" description="Lipoprotein" evidence="1">
    <location>
        <begin position="22"/>
        <end position="138"/>
    </location>
</feature>
<keyword evidence="1" id="KW-0732">Signal</keyword>
<dbReference type="AlphaFoldDB" id="A0A552UYV6"/>
<evidence type="ECO:0000313" key="3">
    <source>
        <dbReference type="Proteomes" id="UP000320643"/>
    </source>
</evidence>
<feature type="signal peptide" evidence="1">
    <location>
        <begin position="1"/>
        <end position="21"/>
    </location>
</feature>
<evidence type="ECO:0000256" key="1">
    <source>
        <dbReference type="SAM" id="SignalP"/>
    </source>
</evidence>
<organism evidence="2 3">
    <name type="scientific">Flavobacterium zepuense</name>
    <dbReference type="NCBI Taxonomy" id="2593302"/>
    <lineage>
        <taxon>Bacteria</taxon>
        <taxon>Pseudomonadati</taxon>
        <taxon>Bacteroidota</taxon>
        <taxon>Flavobacteriia</taxon>
        <taxon>Flavobacteriales</taxon>
        <taxon>Flavobacteriaceae</taxon>
        <taxon>Flavobacterium</taxon>
    </lineage>
</organism>
<evidence type="ECO:0008006" key="4">
    <source>
        <dbReference type="Google" id="ProtNLM"/>
    </source>
</evidence>
<proteinExistence type="predicted"/>
<accession>A0A552UYV6</accession>
<comment type="caution">
    <text evidence="2">The sequence shown here is derived from an EMBL/GenBank/DDBJ whole genome shotgun (WGS) entry which is preliminary data.</text>
</comment>
<keyword evidence="3" id="KW-1185">Reference proteome</keyword>
<evidence type="ECO:0000313" key="2">
    <source>
        <dbReference type="EMBL" id="TRW23405.1"/>
    </source>
</evidence>